<keyword evidence="3" id="KW-1185">Reference proteome</keyword>
<proteinExistence type="predicted"/>
<dbReference type="EMBL" id="CP042912">
    <property type="protein sequence ID" value="QEG24082.1"/>
    <property type="molecule type" value="Genomic_DNA"/>
</dbReference>
<dbReference type="KEGG" id="mff:MFFC18_39980"/>
<reference evidence="2 3" key="1">
    <citation type="submission" date="2019-08" db="EMBL/GenBank/DDBJ databases">
        <title>Deep-cultivation of Planctomycetes and their phenomic and genomic characterization uncovers novel biology.</title>
        <authorList>
            <person name="Wiegand S."/>
            <person name="Jogler M."/>
            <person name="Boedeker C."/>
            <person name="Pinto D."/>
            <person name="Vollmers J."/>
            <person name="Rivas-Marin E."/>
            <person name="Kohn T."/>
            <person name="Peeters S.H."/>
            <person name="Heuer A."/>
            <person name="Rast P."/>
            <person name="Oberbeckmann S."/>
            <person name="Bunk B."/>
            <person name="Jeske O."/>
            <person name="Meyerdierks A."/>
            <person name="Storesund J.E."/>
            <person name="Kallscheuer N."/>
            <person name="Luecker S."/>
            <person name="Lage O.M."/>
            <person name="Pohl T."/>
            <person name="Merkel B.J."/>
            <person name="Hornburger P."/>
            <person name="Mueller R.-W."/>
            <person name="Bruemmer F."/>
            <person name="Labrenz M."/>
            <person name="Spormann A.M."/>
            <person name="Op den Camp H."/>
            <person name="Overmann J."/>
            <person name="Amann R."/>
            <person name="Jetten M.S.M."/>
            <person name="Mascher T."/>
            <person name="Medema M.H."/>
            <person name="Devos D.P."/>
            <person name="Kaster A.-K."/>
            <person name="Ovreas L."/>
            <person name="Rohde M."/>
            <person name="Galperin M.Y."/>
            <person name="Jogler C."/>
        </authorList>
    </citation>
    <scope>NUCLEOTIDE SEQUENCE [LARGE SCALE GENOMIC DNA]</scope>
    <source>
        <strain evidence="2 3">FC18</strain>
    </source>
</reference>
<name>A0A5B9PH93_9BACT</name>
<gene>
    <name evidence="2" type="ORF">MFFC18_39980</name>
</gene>
<dbReference type="Gene3D" id="1.25.40.10">
    <property type="entry name" value="Tetratricopeptide repeat domain"/>
    <property type="match status" value="1"/>
</dbReference>
<dbReference type="RefSeq" id="WP_157665153.1">
    <property type="nucleotide sequence ID" value="NZ_CP042912.1"/>
</dbReference>
<organism evidence="2 3">
    <name type="scientific">Mariniblastus fucicola</name>
    <dbReference type="NCBI Taxonomy" id="980251"/>
    <lineage>
        <taxon>Bacteria</taxon>
        <taxon>Pseudomonadati</taxon>
        <taxon>Planctomycetota</taxon>
        <taxon>Planctomycetia</taxon>
        <taxon>Pirellulales</taxon>
        <taxon>Pirellulaceae</taxon>
        <taxon>Mariniblastus</taxon>
    </lineage>
</organism>
<dbReference type="SUPFAM" id="SSF48452">
    <property type="entry name" value="TPR-like"/>
    <property type="match status" value="1"/>
</dbReference>
<keyword evidence="1" id="KW-0812">Transmembrane</keyword>
<feature type="transmembrane region" description="Helical" evidence="1">
    <location>
        <begin position="55"/>
        <end position="74"/>
    </location>
</feature>
<dbReference type="Pfam" id="PF14559">
    <property type="entry name" value="TPR_19"/>
    <property type="match status" value="1"/>
</dbReference>
<evidence type="ECO:0000313" key="3">
    <source>
        <dbReference type="Proteomes" id="UP000322214"/>
    </source>
</evidence>
<accession>A0A5B9PH93</accession>
<keyword evidence="1" id="KW-1133">Transmembrane helix</keyword>
<evidence type="ECO:0000256" key="1">
    <source>
        <dbReference type="SAM" id="Phobius"/>
    </source>
</evidence>
<feature type="transmembrane region" description="Helical" evidence="1">
    <location>
        <begin position="26"/>
        <end position="49"/>
    </location>
</feature>
<evidence type="ECO:0000313" key="2">
    <source>
        <dbReference type="EMBL" id="QEG24082.1"/>
    </source>
</evidence>
<protein>
    <submittedName>
        <fullName evidence="2">Uncharacterized protein</fullName>
    </submittedName>
</protein>
<dbReference type="InterPro" id="IPR011990">
    <property type="entry name" value="TPR-like_helical_dom_sf"/>
</dbReference>
<dbReference type="AlphaFoldDB" id="A0A5B9PH93"/>
<keyword evidence="1" id="KW-0472">Membrane</keyword>
<sequence length="222" mass="25505">MNWGPAILCCWPGLPGLWYRGRWSSLMLAITFAILLNLTIVASFIWTGIFNDDSFPAIAWPVLLLIWFSSVVIARRNLPDVMSLTKDDRFPANDSEPEGAIDALFIEARREYLKGHWNEAQSLLQRQLKHYPRDIESRLMLATLFRHTRQFDEATKQLNQVEKYDPAINWKNEIARERELLRLVHEFELTQHDPAADLADNNDGFIRDDGLSPGADIVNDAA</sequence>
<dbReference type="Proteomes" id="UP000322214">
    <property type="component" value="Chromosome"/>
</dbReference>
<dbReference type="STRING" id="980251.GCA_001642875_02188"/>